<evidence type="ECO:0000256" key="1">
    <source>
        <dbReference type="SAM" id="MobiDB-lite"/>
    </source>
</evidence>
<evidence type="ECO:0000256" key="2">
    <source>
        <dbReference type="SAM" id="SignalP"/>
    </source>
</evidence>
<dbReference type="SUPFAM" id="SSF51045">
    <property type="entry name" value="WW domain"/>
    <property type="match status" value="1"/>
</dbReference>
<keyword evidence="2" id="KW-0732">Signal</keyword>
<dbReference type="CDD" id="cd00201">
    <property type="entry name" value="WW"/>
    <property type="match status" value="1"/>
</dbReference>
<comment type="caution">
    <text evidence="4">The sequence shown here is derived from an EMBL/GenBank/DDBJ whole genome shotgun (WGS) entry which is preliminary data.</text>
</comment>
<feature type="domain" description="WW" evidence="3">
    <location>
        <begin position="40"/>
        <end position="69"/>
    </location>
</feature>
<accession>A0AA40G1K5</accession>
<feature type="region of interest" description="Disordered" evidence="1">
    <location>
        <begin position="328"/>
        <end position="360"/>
    </location>
</feature>
<dbReference type="PROSITE" id="PS50020">
    <property type="entry name" value="WW_DOMAIN_2"/>
    <property type="match status" value="1"/>
</dbReference>
<dbReference type="EMBL" id="JAHYIQ010000009">
    <property type="protein sequence ID" value="KAK1129300.1"/>
    <property type="molecule type" value="Genomic_DNA"/>
</dbReference>
<organism evidence="4 5">
    <name type="scientific">Melipona bicolor</name>
    <dbReference type="NCBI Taxonomy" id="60889"/>
    <lineage>
        <taxon>Eukaryota</taxon>
        <taxon>Metazoa</taxon>
        <taxon>Ecdysozoa</taxon>
        <taxon>Arthropoda</taxon>
        <taxon>Hexapoda</taxon>
        <taxon>Insecta</taxon>
        <taxon>Pterygota</taxon>
        <taxon>Neoptera</taxon>
        <taxon>Endopterygota</taxon>
        <taxon>Hymenoptera</taxon>
        <taxon>Apocrita</taxon>
        <taxon>Aculeata</taxon>
        <taxon>Apoidea</taxon>
        <taxon>Anthophila</taxon>
        <taxon>Apidae</taxon>
        <taxon>Melipona</taxon>
    </lineage>
</organism>
<dbReference type="Proteomes" id="UP001177670">
    <property type="component" value="Unassembled WGS sequence"/>
</dbReference>
<reference evidence="4" key="1">
    <citation type="submission" date="2021-10" db="EMBL/GenBank/DDBJ databases">
        <title>Melipona bicolor Genome sequencing and assembly.</title>
        <authorList>
            <person name="Araujo N.S."/>
            <person name="Arias M.C."/>
        </authorList>
    </citation>
    <scope>NUCLEOTIDE SEQUENCE</scope>
    <source>
        <strain evidence="4">USP_2M_L1-L4_2017</strain>
        <tissue evidence="4">Whole body</tissue>
    </source>
</reference>
<evidence type="ECO:0000259" key="3">
    <source>
        <dbReference type="PROSITE" id="PS50020"/>
    </source>
</evidence>
<name>A0AA40G1K5_9HYME</name>
<feature type="chain" id="PRO_5041451556" description="WW domain-containing protein" evidence="2">
    <location>
        <begin position="18"/>
        <end position="360"/>
    </location>
</feature>
<gene>
    <name evidence="4" type="ORF">K0M31_020426</name>
</gene>
<dbReference type="InterPro" id="IPR001202">
    <property type="entry name" value="WW_dom"/>
</dbReference>
<keyword evidence="5" id="KW-1185">Reference proteome</keyword>
<dbReference type="AlphaFoldDB" id="A0AA40G1K5"/>
<evidence type="ECO:0000313" key="4">
    <source>
        <dbReference type="EMBL" id="KAK1129300.1"/>
    </source>
</evidence>
<protein>
    <recommendedName>
        <fullName evidence="3">WW domain-containing protein</fullName>
    </recommendedName>
</protein>
<evidence type="ECO:0000313" key="5">
    <source>
        <dbReference type="Proteomes" id="UP001177670"/>
    </source>
</evidence>
<proteinExistence type="predicted"/>
<feature type="signal peptide" evidence="2">
    <location>
        <begin position="1"/>
        <end position="17"/>
    </location>
</feature>
<dbReference type="InterPro" id="IPR036020">
    <property type="entry name" value="WW_dom_sf"/>
</dbReference>
<sequence length="360" mass="41520">MCMTLRLIVIFRNFVICDHNMICNNDQNSEFGNFQETYNWIECKSIHFPEKVYFFNLRTRQSTWSRPVPRDVQLQQYSKKPKTYNNDFVSDINSSIMISSSEDEKKNGNYMNQKKVINKKHVITRKVKKKMYKKGTCKNSEILTRSPYKLTAINYSNNNEYFDNTNCISKDVHIKNNYSKLQDFCFQEKEIYNHFNKSIVLNSHKLSILNTEKNEQSPNKNKIISTLNVQNVTSSFLPQKKEKDENAKKLEETQLKESKLESSKIIGEMCGKVLNYDSVKSKLPPEVKITRLSDSSTTLSSWHDDENVQLAIPNNFEILNANLHINLSESDSSSTSCNSSSSSTSSDTSSTSTSDISEKE</sequence>
<dbReference type="Gene3D" id="2.20.70.10">
    <property type="match status" value="1"/>
</dbReference>